<accession>A0A9J6DLI1</accession>
<feature type="domain" description="DUF7041" evidence="1">
    <location>
        <begin position="33"/>
        <end position="118"/>
    </location>
</feature>
<dbReference type="AlphaFoldDB" id="A0A9J6DLI1"/>
<dbReference type="Proteomes" id="UP000821866">
    <property type="component" value="Chromosome 6"/>
</dbReference>
<gene>
    <name evidence="2" type="ORF">HPB51_005179</name>
</gene>
<dbReference type="InterPro" id="IPR055469">
    <property type="entry name" value="DUF7041"/>
</dbReference>
<dbReference type="VEuPathDB" id="VectorBase:LOC119162275"/>
<dbReference type="EMBL" id="JABSTU010000008">
    <property type="protein sequence ID" value="KAH8022814.1"/>
    <property type="molecule type" value="Genomic_DNA"/>
</dbReference>
<name>A0A9J6DLI1_RHIMP</name>
<evidence type="ECO:0000313" key="3">
    <source>
        <dbReference type="Proteomes" id="UP000821866"/>
    </source>
</evidence>
<dbReference type="PANTHER" id="PTHR33327:SF3">
    <property type="entry name" value="RNA-DIRECTED DNA POLYMERASE"/>
    <property type="match status" value="1"/>
</dbReference>
<reference evidence="2" key="2">
    <citation type="submission" date="2021-09" db="EMBL/GenBank/DDBJ databases">
        <authorList>
            <person name="Jia N."/>
            <person name="Wang J."/>
            <person name="Shi W."/>
            <person name="Du L."/>
            <person name="Sun Y."/>
            <person name="Zhan W."/>
            <person name="Jiang J."/>
            <person name="Wang Q."/>
            <person name="Zhang B."/>
            <person name="Ji P."/>
            <person name="Sakyi L.B."/>
            <person name="Cui X."/>
            <person name="Yuan T."/>
            <person name="Jiang B."/>
            <person name="Yang W."/>
            <person name="Lam T.T.-Y."/>
            <person name="Chang Q."/>
            <person name="Ding S."/>
            <person name="Wang X."/>
            <person name="Zhu J."/>
            <person name="Ruan X."/>
            <person name="Zhao L."/>
            <person name="Wei J."/>
            <person name="Que T."/>
            <person name="Du C."/>
            <person name="Cheng J."/>
            <person name="Dai P."/>
            <person name="Han X."/>
            <person name="Huang E."/>
            <person name="Gao Y."/>
            <person name="Liu J."/>
            <person name="Shao H."/>
            <person name="Ye R."/>
            <person name="Li L."/>
            <person name="Wei W."/>
            <person name="Wang X."/>
            <person name="Wang C."/>
            <person name="Huo Q."/>
            <person name="Li W."/>
            <person name="Guo W."/>
            <person name="Chen H."/>
            <person name="Chen S."/>
            <person name="Zhou L."/>
            <person name="Zhou L."/>
            <person name="Ni X."/>
            <person name="Tian J."/>
            <person name="Zhou Y."/>
            <person name="Sheng Y."/>
            <person name="Liu T."/>
            <person name="Pan Y."/>
            <person name="Xia L."/>
            <person name="Li J."/>
            <person name="Zhao F."/>
            <person name="Cao W."/>
        </authorList>
    </citation>
    <scope>NUCLEOTIDE SEQUENCE</scope>
    <source>
        <strain evidence="2">Rmic-2018</strain>
        <tissue evidence="2">Larvae</tissue>
    </source>
</reference>
<reference evidence="2" key="1">
    <citation type="journal article" date="2020" name="Cell">
        <title>Large-Scale Comparative Analyses of Tick Genomes Elucidate Their Genetic Diversity and Vector Capacities.</title>
        <authorList>
            <consortium name="Tick Genome and Microbiome Consortium (TIGMIC)"/>
            <person name="Jia N."/>
            <person name="Wang J."/>
            <person name="Shi W."/>
            <person name="Du L."/>
            <person name="Sun Y."/>
            <person name="Zhan W."/>
            <person name="Jiang J.F."/>
            <person name="Wang Q."/>
            <person name="Zhang B."/>
            <person name="Ji P."/>
            <person name="Bell-Sakyi L."/>
            <person name="Cui X.M."/>
            <person name="Yuan T.T."/>
            <person name="Jiang B.G."/>
            <person name="Yang W.F."/>
            <person name="Lam T.T."/>
            <person name="Chang Q.C."/>
            <person name="Ding S.J."/>
            <person name="Wang X.J."/>
            <person name="Zhu J.G."/>
            <person name="Ruan X.D."/>
            <person name="Zhao L."/>
            <person name="Wei J.T."/>
            <person name="Ye R.Z."/>
            <person name="Que T.C."/>
            <person name="Du C.H."/>
            <person name="Zhou Y.H."/>
            <person name="Cheng J.X."/>
            <person name="Dai P.F."/>
            <person name="Guo W.B."/>
            <person name="Han X.H."/>
            <person name="Huang E.J."/>
            <person name="Li L.F."/>
            <person name="Wei W."/>
            <person name="Gao Y.C."/>
            <person name="Liu J.Z."/>
            <person name="Shao H.Z."/>
            <person name="Wang X."/>
            <person name="Wang C.C."/>
            <person name="Yang T.C."/>
            <person name="Huo Q.B."/>
            <person name="Li W."/>
            <person name="Chen H.Y."/>
            <person name="Chen S.E."/>
            <person name="Zhou L.G."/>
            <person name="Ni X.B."/>
            <person name="Tian J.H."/>
            <person name="Sheng Y."/>
            <person name="Liu T."/>
            <person name="Pan Y.S."/>
            <person name="Xia L.Y."/>
            <person name="Li J."/>
            <person name="Zhao F."/>
            <person name="Cao W.C."/>
        </authorList>
    </citation>
    <scope>NUCLEOTIDE SEQUENCE</scope>
    <source>
        <strain evidence="2">Rmic-2018</strain>
    </source>
</reference>
<evidence type="ECO:0000313" key="2">
    <source>
        <dbReference type="EMBL" id="KAH8022814.1"/>
    </source>
</evidence>
<sequence length="134" mass="14945">MSATGNEHPQASANSADDETDSTAMVICNTIRLPQFWERNLSAWFIKAAAHFELSRMTPQTRGYFFVLDVLPATVIDEVSDLLPSFGHSLQESPYDPIKAAILDHTAPSESMRLQQLLCVEELANQQPSQLLLR</sequence>
<dbReference type="Pfam" id="PF23055">
    <property type="entry name" value="DUF7041"/>
    <property type="match status" value="1"/>
</dbReference>
<comment type="caution">
    <text evidence="2">The sequence shown here is derived from an EMBL/GenBank/DDBJ whole genome shotgun (WGS) entry which is preliminary data.</text>
</comment>
<keyword evidence="3" id="KW-1185">Reference proteome</keyword>
<evidence type="ECO:0000259" key="1">
    <source>
        <dbReference type="Pfam" id="PF23055"/>
    </source>
</evidence>
<protein>
    <recommendedName>
        <fullName evidence="1">DUF7041 domain-containing protein</fullName>
    </recommendedName>
</protein>
<organism evidence="2 3">
    <name type="scientific">Rhipicephalus microplus</name>
    <name type="common">Cattle tick</name>
    <name type="synonym">Boophilus microplus</name>
    <dbReference type="NCBI Taxonomy" id="6941"/>
    <lineage>
        <taxon>Eukaryota</taxon>
        <taxon>Metazoa</taxon>
        <taxon>Ecdysozoa</taxon>
        <taxon>Arthropoda</taxon>
        <taxon>Chelicerata</taxon>
        <taxon>Arachnida</taxon>
        <taxon>Acari</taxon>
        <taxon>Parasitiformes</taxon>
        <taxon>Ixodida</taxon>
        <taxon>Ixodoidea</taxon>
        <taxon>Ixodidae</taxon>
        <taxon>Rhipicephalinae</taxon>
        <taxon>Rhipicephalus</taxon>
        <taxon>Boophilus</taxon>
    </lineage>
</organism>
<proteinExistence type="predicted"/>
<dbReference type="PANTHER" id="PTHR33327">
    <property type="entry name" value="ENDONUCLEASE"/>
    <property type="match status" value="1"/>
</dbReference>